<feature type="chain" id="PRO_5022789533" evidence="2">
    <location>
        <begin position="23"/>
        <end position="95"/>
    </location>
</feature>
<keyword evidence="2" id="KW-0732">Signal</keyword>
<accession>A0A5B7FCZ3</accession>
<reference evidence="3 4" key="1">
    <citation type="submission" date="2019-05" db="EMBL/GenBank/DDBJ databases">
        <title>Another draft genome of Portunus trituberculatus and its Hox gene families provides insights of decapod evolution.</title>
        <authorList>
            <person name="Jeong J.-H."/>
            <person name="Song I."/>
            <person name="Kim S."/>
            <person name="Choi T."/>
            <person name="Kim D."/>
            <person name="Ryu S."/>
            <person name="Kim W."/>
        </authorList>
    </citation>
    <scope>NUCLEOTIDE SEQUENCE [LARGE SCALE GENOMIC DNA]</scope>
    <source>
        <tissue evidence="3">Muscle</tissue>
    </source>
</reference>
<gene>
    <name evidence="3" type="ORF">E2C01_039179</name>
</gene>
<dbReference type="Proteomes" id="UP000324222">
    <property type="component" value="Unassembled WGS sequence"/>
</dbReference>
<feature type="region of interest" description="Disordered" evidence="1">
    <location>
        <begin position="74"/>
        <end position="95"/>
    </location>
</feature>
<keyword evidence="4" id="KW-1185">Reference proteome</keyword>
<evidence type="ECO:0000313" key="3">
    <source>
        <dbReference type="EMBL" id="MPC45480.1"/>
    </source>
</evidence>
<protein>
    <submittedName>
        <fullName evidence="3">Uncharacterized protein</fullName>
    </submittedName>
</protein>
<comment type="caution">
    <text evidence="3">The sequence shown here is derived from an EMBL/GenBank/DDBJ whole genome shotgun (WGS) entry which is preliminary data.</text>
</comment>
<dbReference type="AlphaFoldDB" id="A0A5B7FCZ3"/>
<evidence type="ECO:0000313" key="4">
    <source>
        <dbReference type="Proteomes" id="UP000324222"/>
    </source>
</evidence>
<evidence type="ECO:0000256" key="2">
    <source>
        <dbReference type="SAM" id="SignalP"/>
    </source>
</evidence>
<evidence type="ECO:0000256" key="1">
    <source>
        <dbReference type="SAM" id="MobiDB-lite"/>
    </source>
</evidence>
<name>A0A5B7FCZ3_PORTR</name>
<organism evidence="3 4">
    <name type="scientific">Portunus trituberculatus</name>
    <name type="common">Swimming crab</name>
    <name type="synonym">Neptunus trituberculatus</name>
    <dbReference type="NCBI Taxonomy" id="210409"/>
    <lineage>
        <taxon>Eukaryota</taxon>
        <taxon>Metazoa</taxon>
        <taxon>Ecdysozoa</taxon>
        <taxon>Arthropoda</taxon>
        <taxon>Crustacea</taxon>
        <taxon>Multicrustacea</taxon>
        <taxon>Malacostraca</taxon>
        <taxon>Eumalacostraca</taxon>
        <taxon>Eucarida</taxon>
        <taxon>Decapoda</taxon>
        <taxon>Pleocyemata</taxon>
        <taxon>Brachyura</taxon>
        <taxon>Eubrachyura</taxon>
        <taxon>Portunoidea</taxon>
        <taxon>Portunidae</taxon>
        <taxon>Portuninae</taxon>
        <taxon>Portunus</taxon>
    </lineage>
</organism>
<sequence>MEVAIVAASVVVVVVVVVQVLASEALSDIPVMFASMSYCKAEQFFFTTDTRVLLACPKMLSDMEALEAGRQEAVGNNPAWQDGRGGGATASPALY</sequence>
<proteinExistence type="predicted"/>
<feature type="signal peptide" evidence="2">
    <location>
        <begin position="1"/>
        <end position="22"/>
    </location>
</feature>
<dbReference type="EMBL" id="VSRR010006748">
    <property type="protein sequence ID" value="MPC45480.1"/>
    <property type="molecule type" value="Genomic_DNA"/>
</dbReference>